<sequence>MVPSDAFLGADLENFLDQEEPGRDTGAGPGHSEFTAPHPTQSGWPMRPGSPCAQGVFWLAAARDAFSNRIVGCQCSNRRDIGLILGALEYAV</sequence>
<dbReference type="EMBL" id="JAAXKY010000022">
    <property type="protein sequence ID" value="NMH77345.1"/>
    <property type="molecule type" value="Genomic_DNA"/>
</dbReference>
<name>A0ABX1RDZ8_9PSEU</name>
<gene>
    <name evidence="2" type="ORF">HF577_09615</name>
</gene>
<evidence type="ECO:0000313" key="2">
    <source>
        <dbReference type="EMBL" id="NMH77345.1"/>
    </source>
</evidence>
<comment type="caution">
    <text evidence="2">The sequence shown here is derived from an EMBL/GenBank/DDBJ whole genome shotgun (WGS) entry which is preliminary data.</text>
</comment>
<keyword evidence="3" id="KW-1185">Reference proteome</keyword>
<dbReference type="RefSeq" id="WP_169395416.1">
    <property type="nucleotide sequence ID" value="NZ_BAAAJH010000031.1"/>
</dbReference>
<feature type="region of interest" description="Disordered" evidence="1">
    <location>
        <begin position="17"/>
        <end position="47"/>
    </location>
</feature>
<organism evidence="2 3">
    <name type="scientific">Pseudonocardia xinjiangensis</name>
    <dbReference type="NCBI Taxonomy" id="75289"/>
    <lineage>
        <taxon>Bacteria</taxon>
        <taxon>Bacillati</taxon>
        <taxon>Actinomycetota</taxon>
        <taxon>Actinomycetes</taxon>
        <taxon>Pseudonocardiales</taxon>
        <taxon>Pseudonocardiaceae</taxon>
        <taxon>Pseudonocardia</taxon>
    </lineage>
</organism>
<protein>
    <submittedName>
        <fullName evidence="2">Uncharacterized protein</fullName>
    </submittedName>
</protein>
<reference evidence="2 3" key="1">
    <citation type="submission" date="2020-04" db="EMBL/GenBank/DDBJ databases">
        <authorList>
            <person name="Klaysubun C."/>
            <person name="Duangmal K."/>
            <person name="Lipun K."/>
        </authorList>
    </citation>
    <scope>NUCLEOTIDE SEQUENCE [LARGE SCALE GENOMIC DNA]</scope>
    <source>
        <strain evidence="2 3">JCM 11839</strain>
    </source>
</reference>
<proteinExistence type="predicted"/>
<evidence type="ECO:0000256" key="1">
    <source>
        <dbReference type="SAM" id="MobiDB-lite"/>
    </source>
</evidence>
<evidence type="ECO:0000313" key="3">
    <source>
        <dbReference type="Proteomes" id="UP001296706"/>
    </source>
</evidence>
<accession>A0ABX1RDZ8</accession>
<dbReference type="Proteomes" id="UP001296706">
    <property type="component" value="Unassembled WGS sequence"/>
</dbReference>